<dbReference type="GO" id="GO:0004843">
    <property type="term" value="F:cysteine-type deubiquitinase activity"/>
    <property type="evidence" value="ECO:0007669"/>
    <property type="project" value="UniProtKB-UniRule"/>
</dbReference>
<reference evidence="12" key="2">
    <citation type="submission" date="2020-05" db="UniProtKB">
        <authorList>
            <consortium name="EnsemblMetazoa"/>
        </authorList>
    </citation>
    <scope>IDENTIFICATION</scope>
    <source>
        <strain evidence="12">wikel</strain>
    </source>
</reference>
<dbReference type="Pfam" id="PF26038">
    <property type="entry name" value="Dimer_MINDY4_N"/>
    <property type="match status" value="1"/>
</dbReference>
<dbReference type="EMBL" id="ABJB010436643">
    <property type="status" value="NOT_ANNOTATED_CDS"/>
    <property type="molecule type" value="Genomic_DNA"/>
</dbReference>
<evidence type="ECO:0000313" key="11">
    <source>
        <dbReference type="EMBL" id="EEC11952.1"/>
    </source>
</evidence>
<name>B7PZD0_IXOSC</name>
<dbReference type="EMBL" id="DS825494">
    <property type="protein sequence ID" value="EEC11952.1"/>
    <property type="molecule type" value="Genomic_DNA"/>
</dbReference>
<dbReference type="VEuPathDB" id="VectorBase:ISCI009430"/>
<feature type="region of interest" description="Disordered" evidence="9">
    <location>
        <begin position="240"/>
        <end position="307"/>
    </location>
</feature>
<dbReference type="EMBL" id="ABJB010489047">
    <property type="status" value="NOT_ANNOTATED_CDS"/>
    <property type="molecule type" value="Genomic_DNA"/>
</dbReference>
<proteinExistence type="inferred from homology"/>
<gene>
    <name evidence="11" type="ORF">IscW_ISCW009430</name>
</gene>
<evidence type="ECO:0000313" key="12">
    <source>
        <dbReference type="EnsemblMetazoa" id="ISCW009430-PA"/>
    </source>
</evidence>
<dbReference type="PaxDb" id="6945-B7PZD0"/>
<dbReference type="GO" id="GO:0006508">
    <property type="term" value="P:proteolysis"/>
    <property type="evidence" value="ECO:0007669"/>
    <property type="project" value="UniProtKB-KW"/>
</dbReference>
<dbReference type="EC" id="3.4.19.12" evidence="8"/>
<evidence type="ECO:0000256" key="5">
    <source>
        <dbReference type="ARBA" id="ARBA00022801"/>
    </source>
</evidence>
<evidence type="ECO:0000256" key="9">
    <source>
        <dbReference type="SAM" id="MobiDB-lite"/>
    </source>
</evidence>
<keyword evidence="4 8" id="KW-0833">Ubl conjugation pathway</keyword>
<dbReference type="EMBL" id="ABJB011127433">
    <property type="status" value="NOT_ANNOTATED_CDS"/>
    <property type="molecule type" value="Genomic_DNA"/>
</dbReference>
<evidence type="ECO:0000259" key="10">
    <source>
        <dbReference type="SMART" id="SM01174"/>
    </source>
</evidence>
<evidence type="ECO:0000256" key="8">
    <source>
        <dbReference type="RuleBase" id="RU367088"/>
    </source>
</evidence>
<feature type="region of interest" description="Disordered" evidence="9">
    <location>
        <begin position="70"/>
        <end position="165"/>
    </location>
</feature>
<dbReference type="HOGENOM" id="CLU_617193_0_0_1"/>
<dbReference type="EMBL" id="ABJB010258184">
    <property type="status" value="NOT_ANNOTATED_CDS"/>
    <property type="molecule type" value="Genomic_DNA"/>
</dbReference>
<comment type="function">
    <text evidence="7">Probable hydrolase that can remove 'Lys-48'-linked conjugated ubiquitin from proteins.</text>
</comment>
<dbReference type="GO" id="GO:0071108">
    <property type="term" value="P:protein K48-linked deubiquitination"/>
    <property type="evidence" value="ECO:0007669"/>
    <property type="project" value="InterPro"/>
</dbReference>
<organism>
    <name type="scientific">Ixodes scapularis</name>
    <name type="common">Black-legged tick</name>
    <name type="synonym">Deer tick</name>
    <dbReference type="NCBI Taxonomy" id="6945"/>
    <lineage>
        <taxon>Eukaryota</taxon>
        <taxon>Metazoa</taxon>
        <taxon>Ecdysozoa</taxon>
        <taxon>Arthropoda</taxon>
        <taxon>Chelicerata</taxon>
        <taxon>Arachnida</taxon>
        <taxon>Acari</taxon>
        <taxon>Parasitiformes</taxon>
        <taxon>Ixodida</taxon>
        <taxon>Ixodoidea</taxon>
        <taxon>Ixodidae</taxon>
        <taxon>Ixodinae</taxon>
        <taxon>Ixodes</taxon>
    </lineage>
</organism>
<evidence type="ECO:0000256" key="6">
    <source>
        <dbReference type="ARBA" id="ARBA00022807"/>
    </source>
</evidence>
<keyword evidence="5 8" id="KW-0378">Hydrolase</keyword>
<evidence type="ECO:0000256" key="4">
    <source>
        <dbReference type="ARBA" id="ARBA00022786"/>
    </source>
</evidence>
<comment type="similarity">
    <text evidence="2 8">Belongs to the MINDY deubiquitinase family. FAM188 subfamily.</text>
</comment>
<evidence type="ECO:0000313" key="13">
    <source>
        <dbReference type="Proteomes" id="UP000001555"/>
    </source>
</evidence>
<dbReference type="SMART" id="SM01174">
    <property type="entry name" value="DUF4205"/>
    <property type="match status" value="1"/>
</dbReference>
<dbReference type="EMBL" id="ABJB011094764">
    <property type="status" value="NOT_ANNOTATED_CDS"/>
    <property type="molecule type" value="Genomic_DNA"/>
</dbReference>
<dbReference type="PANTHER" id="PTHR12473:SF8">
    <property type="entry name" value="UBIQUITIN CARBOXYL-TERMINAL HYDROLASE MINDY-4-RELATED"/>
    <property type="match status" value="1"/>
</dbReference>
<dbReference type="VEuPathDB" id="VectorBase:ISCW009430"/>
<dbReference type="InterPro" id="IPR059022">
    <property type="entry name" value="MINDY4_N"/>
</dbReference>
<evidence type="ECO:0000256" key="2">
    <source>
        <dbReference type="ARBA" id="ARBA00011074"/>
    </source>
</evidence>
<dbReference type="OrthoDB" id="10263628at2759"/>
<keyword evidence="3 8" id="KW-0645">Protease</keyword>
<accession>B7PZD0</accession>
<dbReference type="InterPro" id="IPR025257">
    <property type="entry name" value="MINDY-3/4_CD"/>
</dbReference>
<comment type="function">
    <text evidence="8">Hydrolase that can remove 'Lys-48'-linked conjugated ubiquitin from proteins.</text>
</comment>
<feature type="compositionally biased region" description="Polar residues" evidence="9">
    <location>
        <begin position="78"/>
        <end position="105"/>
    </location>
</feature>
<reference evidence="11 13" key="1">
    <citation type="submission" date="2008-03" db="EMBL/GenBank/DDBJ databases">
        <title>Annotation of Ixodes scapularis.</title>
        <authorList>
            <consortium name="Ixodes scapularis Genome Project Consortium"/>
            <person name="Caler E."/>
            <person name="Hannick L.I."/>
            <person name="Bidwell S."/>
            <person name="Joardar V."/>
            <person name="Thiagarajan M."/>
            <person name="Amedeo P."/>
            <person name="Galinsky K.J."/>
            <person name="Schobel S."/>
            <person name="Inman J."/>
            <person name="Hostetler J."/>
            <person name="Miller J."/>
            <person name="Hammond M."/>
            <person name="Megy K."/>
            <person name="Lawson D."/>
            <person name="Kodira C."/>
            <person name="Sutton G."/>
            <person name="Meyer J."/>
            <person name="Hill C.A."/>
            <person name="Birren B."/>
            <person name="Nene V."/>
            <person name="Collins F."/>
            <person name="Alarcon-Chaidez F."/>
            <person name="Wikel S."/>
            <person name="Strausberg R."/>
        </authorList>
    </citation>
    <scope>NUCLEOTIDE SEQUENCE [LARGE SCALE GENOMIC DNA]</scope>
    <source>
        <strain evidence="13">Wikel</strain>
        <strain evidence="11">Wikel colony</strain>
    </source>
</reference>
<dbReference type="Pfam" id="PF13898">
    <property type="entry name" value="MINDY-3_4_CD"/>
    <property type="match status" value="1"/>
</dbReference>
<dbReference type="Proteomes" id="UP000001555">
    <property type="component" value="Unassembled WGS sequence"/>
</dbReference>
<dbReference type="InParanoid" id="B7PZD0"/>
<sequence length="444" mass="49579">MGYEYDPTEGLRNTLSKMDQELPRGEGCFSARDQLIRAAFMERLVRDNKARDSPFRALLEMLVCERLQKKGVKPKRAQTATQERNGATSPTRAEVNNNTASSNYLSLPPKRDVYQSESSSSLDSLDATLPPNRTPADTDRPQSARGRRQPGGFVIRRPSRSDIESVHKLISKSQQYREPHRNTSAAMQRMEEALKGDRFHDGEGDKLDVDKMLGKYASSVIMPGGPQLLARSSLHNSLSARNGERGRTALRPDSVSAGKPPPLHVPRVAAFPSLKQEPWTGSEDDPLGEKLRGSPGHGEVESAALRSKAGTDDIEISDVTDQETCIDRFVVSHKLVNFRPITVEEATVGSYYKDPRFPIWIVLSESHFSVLFSKCRLALDPGERQFELYYYDGLNKQDDEIRLTVDPNAGVTDDDIVMTPPLELCIRTRWKGASVSWNNVEPLL</sequence>
<dbReference type="EMBL" id="ABJB010023201">
    <property type="status" value="NOT_ANNOTATED_CDS"/>
    <property type="molecule type" value="Genomic_DNA"/>
</dbReference>
<protein>
    <recommendedName>
        <fullName evidence="8">Ubiquitin carboxyl-terminal hydrolase MINDY</fullName>
        <ecNumber evidence="8">3.4.19.12</ecNumber>
    </recommendedName>
</protein>
<dbReference type="AlphaFoldDB" id="B7PZD0"/>
<dbReference type="PANTHER" id="PTHR12473">
    <property type="entry name" value="UBIQUITIN CARBOXYL-TERMINAL HYDROLASE MINDY-4-RELATED"/>
    <property type="match status" value="1"/>
</dbReference>
<comment type="catalytic activity">
    <reaction evidence="1 8">
        <text>Thiol-dependent hydrolysis of ester, thioester, amide, peptide and isopeptide bonds formed by the C-terminal Gly of ubiquitin (a 76-residue protein attached to proteins as an intracellular targeting signal).</text>
        <dbReference type="EC" id="3.4.19.12"/>
    </reaction>
</comment>
<dbReference type="VEuPathDB" id="VectorBase:ISCP_001882"/>
<dbReference type="InterPro" id="IPR039785">
    <property type="entry name" value="MINY3/4"/>
</dbReference>
<evidence type="ECO:0000256" key="7">
    <source>
        <dbReference type="ARBA" id="ARBA00037630"/>
    </source>
</evidence>
<keyword evidence="13" id="KW-1185">Reference proteome</keyword>
<evidence type="ECO:0000256" key="3">
    <source>
        <dbReference type="ARBA" id="ARBA00022670"/>
    </source>
</evidence>
<dbReference type="EMBL" id="ABJB010618373">
    <property type="status" value="NOT_ANNOTATED_CDS"/>
    <property type="molecule type" value="Genomic_DNA"/>
</dbReference>
<keyword evidence="6 8" id="KW-0788">Thiol protease</keyword>
<feature type="domain" description="Deubiquitinating enzyme MINDY-3/4 conserved" evidence="10">
    <location>
        <begin position="12"/>
        <end position="439"/>
    </location>
</feature>
<dbReference type="GO" id="GO:1990380">
    <property type="term" value="F:K48-linked deubiquitinase activity"/>
    <property type="evidence" value="ECO:0000318"/>
    <property type="project" value="GO_Central"/>
</dbReference>
<evidence type="ECO:0000256" key="1">
    <source>
        <dbReference type="ARBA" id="ARBA00000707"/>
    </source>
</evidence>
<feature type="compositionally biased region" description="Low complexity" evidence="9">
    <location>
        <begin position="116"/>
        <end position="126"/>
    </location>
</feature>
<dbReference type="EnsemblMetazoa" id="ISCW009430-RA">
    <property type="protein sequence ID" value="ISCW009430-PA"/>
    <property type="gene ID" value="ISCW009430"/>
</dbReference>